<feature type="region of interest" description="Disordered" evidence="8">
    <location>
        <begin position="249"/>
        <end position="273"/>
    </location>
</feature>
<evidence type="ECO:0000256" key="6">
    <source>
        <dbReference type="ARBA" id="ARBA00022842"/>
    </source>
</evidence>
<feature type="compositionally biased region" description="Polar residues" evidence="8">
    <location>
        <begin position="261"/>
        <end position="273"/>
    </location>
</feature>
<name>A0ABS9HM99_9CORY</name>
<evidence type="ECO:0000256" key="7">
    <source>
        <dbReference type="ARBA" id="ARBA00023211"/>
    </source>
</evidence>
<evidence type="ECO:0000313" key="10">
    <source>
        <dbReference type="EMBL" id="MCF6774203.1"/>
    </source>
</evidence>
<keyword evidence="5" id="KW-0378">Hydrolase</keyword>
<evidence type="ECO:0000256" key="4">
    <source>
        <dbReference type="ARBA" id="ARBA00022723"/>
    </source>
</evidence>
<comment type="caution">
    <text evidence="10">The sequence shown here is derived from an EMBL/GenBank/DDBJ whole genome shotgun (WGS) entry which is preliminary data.</text>
</comment>
<gene>
    <name evidence="10" type="ORF">L3H44_07245</name>
</gene>
<feature type="compositionally biased region" description="Polar residues" evidence="8">
    <location>
        <begin position="1"/>
        <end position="12"/>
    </location>
</feature>
<accession>A0ABS9HM99</accession>
<keyword evidence="11" id="KW-1185">Reference proteome</keyword>
<evidence type="ECO:0000313" key="11">
    <source>
        <dbReference type="Proteomes" id="UP001200604"/>
    </source>
</evidence>
<dbReference type="Gene3D" id="3.90.79.10">
    <property type="entry name" value="Nucleoside Triphosphate Pyrophosphohydrolase"/>
    <property type="match status" value="1"/>
</dbReference>
<evidence type="ECO:0000256" key="2">
    <source>
        <dbReference type="ARBA" id="ARBA00001946"/>
    </source>
</evidence>
<dbReference type="InterPro" id="IPR015797">
    <property type="entry name" value="NUDIX_hydrolase-like_dom_sf"/>
</dbReference>
<reference evidence="10 11" key="1">
    <citation type="submission" date="2022-01" db="EMBL/GenBank/DDBJ databases">
        <title>Identification and Characterization of Corynebacterium sp.</title>
        <authorList>
            <person name="Luo Q."/>
            <person name="Qu P."/>
            <person name="Chen Q."/>
        </authorList>
    </citation>
    <scope>NUCLEOTIDE SEQUENCE [LARGE SCALE GENOMIC DNA]</scope>
    <source>
        <strain evidence="10 11">MC-12</strain>
    </source>
</reference>
<dbReference type="Proteomes" id="UP001200604">
    <property type="component" value="Unassembled WGS sequence"/>
</dbReference>
<dbReference type="InterPro" id="IPR000086">
    <property type="entry name" value="NUDIX_hydrolase_dom"/>
</dbReference>
<keyword evidence="4" id="KW-0479">Metal-binding</keyword>
<dbReference type="EMBL" id="JAKJKU010000003">
    <property type="protein sequence ID" value="MCF6774203.1"/>
    <property type="molecule type" value="Genomic_DNA"/>
</dbReference>
<evidence type="ECO:0000256" key="8">
    <source>
        <dbReference type="SAM" id="MobiDB-lite"/>
    </source>
</evidence>
<dbReference type="PROSITE" id="PS01293">
    <property type="entry name" value="NUDIX_COA"/>
    <property type="match status" value="1"/>
</dbReference>
<feature type="domain" description="Nudix hydrolase" evidence="9">
    <location>
        <begin position="56"/>
        <end position="215"/>
    </location>
</feature>
<dbReference type="PANTHER" id="PTHR12992">
    <property type="entry name" value="NUDIX HYDROLASE"/>
    <property type="match status" value="1"/>
</dbReference>
<dbReference type="InterPro" id="IPR045121">
    <property type="entry name" value="CoAse"/>
</dbReference>
<evidence type="ECO:0000256" key="1">
    <source>
        <dbReference type="ARBA" id="ARBA00001936"/>
    </source>
</evidence>
<dbReference type="SUPFAM" id="SSF55811">
    <property type="entry name" value="Nudix"/>
    <property type="match status" value="1"/>
</dbReference>
<protein>
    <submittedName>
        <fullName evidence="10">CoA pyrophosphatase</fullName>
    </submittedName>
</protein>
<proteinExistence type="inferred from homology"/>
<evidence type="ECO:0000259" key="9">
    <source>
        <dbReference type="PROSITE" id="PS51462"/>
    </source>
</evidence>
<dbReference type="Pfam" id="PF00293">
    <property type="entry name" value="NUDIX"/>
    <property type="match status" value="1"/>
</dbReference>
<dbReference type="PROSITE" id="PS51462">
    <property type="entry name" value="NUDIX"/>
    <property type="match status" value="1"/>
</dbReference>
<feature type="compositionally biased region" description="Basic and acidic residues" evidence="8">
    <location>
        <begin position="31"/>
        <end position="56"/>
    </location>
</feature>
<dbReference type="PANTHER" id="PTHR12992:SF11">
    <property type="entry name" value="MITOCHONDRIAL COENZYME A DIPHOSPHATASE NUDT8"/>
    <property type="match status" value="1"/>
</dbReference>
<dbReference type="RefSeq" id="WP_046203278.1">
    <property type="nucleotide sequence ID" value="NZ_JAFFSY010000002.1"/>
</dbReference>
<evidence type="ECO:0000256" key="5">
    <source>
        <dbReference type="ARBA" id="ARBA00022801"/>
    </source>
</evidence>
<organism evidence="10 11">
    <name type="scientific">Corynebacterium parakroppenstedtii</name>
    <dbReference type="NCBI Taxonomy" id="2828363"/>
    <lineage>
        <taxon>Bacteria</taxon>
        <taxon>Bacillati</taxon>
        <taxon>Actinomycetota</taxon>
        <taxon>Actinomycetes</taxon>
        <taxon>Mycobacteriales</taxon>
        <taxon>Corynebacteriaceae</taxon>
        <taxon>Corynebacterium</taxon>
    </lineage>
</organism>
<keyword evidence="7" id="KW-0464">Manganese</keyword>
<sequence>MTEEFPTSFSDPTQPPLPDAVPPWLRAITQRARDGGIRRQLSDLSRRTPRLDDADATRPSAVLMLVAGDPTYEPTPGTPYPEDARLLLTHRAPTLRSHSGQMAFPGGRKDPEDATPIDTAVREAQEETAVRPDTMSALAVLHPILIPRTGNVVSPVLAYWNNPTHVYPASPAEVADVVAIPLGHLADPSIRITVGRQGWTGPAFWIGDLLLWGFTGGLVDGLLREAGWEKPWNASPVYDLAETLARSANNEPVTRWRRNPQKPSTPTTPNHKN</sequence>
<comment type="cofactor">
    <cofactor evidence="1">
        <name>Mn(2+)</name>
        <dbReference type="ChEBI" id="CHEBI:29035"/>
    </cofactor>
</comment>
<dbReference type="GeneID" id="92726798"/>
<feature type="region of interest" description="Disordered" evidence="8">
    <location>
        <begin position="1"/>
        <end position="56"/>
    </location>
</feature>
<dbReference type="InterPro" id="IPR000059">
    <property type="entry name" value="NUDIX_hydrolase_NudL_CS"/>
</dbReference>
<keyword evidence="6" id="KW-0460">Magnesium</keyword>
<dbReference type="CDD" id="cd03426">
    <property type="entry name" value="NUDIX_CoAse_Nudt7"/>
    <property type="match status" value="1"/>
</dbReference>
<comment type="cofactor">
    <cofactor evidence="2">
        <name>Mg(2+)</name>
        <dbReference type="ChEBI" id="CHEBI:18420"/>
    </cofactor>
</comment>
<evidence type="ECO:0000256" key="3">
    <source>
        <dbReference type="ARBA" id="ARBA00006506"/>
    </source>
</evidence>
<comment type="similarity">
    <text evidence="3">Belongs to the Nudix hydrolase family. PCD1 subfamily.</text>
</comment>